<dbReference type="Proteomes" id="UP000323537">
    <property type="component" value="Unassembled WGS sequence"/>
</dbReference>
<name>A0A1I3AKK6_9EURY</name>
<dbReference type="OrthoDB" id="269319at2157"/>
<dbReference type="InterPro" id="IPR009482">
    <property type="entry name" value="DUF1102"/>
</dbReference>
<keyword evidence="2" id="KW-1185">Reference proteome</keyword>
<protein>
    <recommendedName>
        <fullName evidence="3">DUF1102 domain-containing protein</fullName>
    </recommendedName>
</protein>
<gene>
    <name evidence="1" type="ORF">SAMN04488066_10681</name>
</gene>
<accession>A0A1I3AKK6</accession>
<dbReference type="RefSeq" id="WP_149784114.1">
    <property type="nucleotide sequence ID" value="NZ_BAAADP010000004.1"/>
</dbReference>
<organism evidence="1 2">
    <name type="scientific">Halorubrum aquaticum</name>
    <dbReference type="NCBI Taxonomy" id="387340"/>
    <lineage>
        <taxon>Archaea</taxon>
        <taxon>Methanobacteriati</taxon>
        <taxon>Methanobacteriota</taxon>
        <taxon>Stenosarchaea group</taxon>
        <taxon>Halobacteria</taxon>
        <taxon>Halobacteriales</taxon>
        <taxon>Haloferacaceae</taxon>
        <taxon>Halorubrum</taxon>
    </lineage>
</organism>
<dbReference type="Pfam" id="PF06510">
    <property type="entry name" value="DUF1102"/>
    <property type="match status" value="1"/>
</dbReference>
<dbReference type="AlphaFoldDB" id="A0A1I3AKK6"/>
<evidence type="ECO:0000313" key="1">
    <source>
        <dbReference type="EMBL" id="SFH50597.1"/>
    </source>
</evidence>
<evidence type="ECO:0008006" key="3">
    <source>
        <dbReference type="Google" id="ProtNLM"/>
    </source>
</evidence>
<reference evidence="1 2" key="1">
    <citation type="submission" date="2016-10" db="EMBL/GenBank/DDBJ databases">
        <authorList>
            <person name="Varghese N."/>
            <person name="Submissions S."/>
        </authorList>
    </citation>
    <scope>NUCLEOTIDE SEQUENCE [LARGE SCALE GENOMIC DNA]</scope>
    <source>
        <strain evidence="1 2">CGMCC 1.6377</strain>
    </source>
</reference>
<sequence>MKRRNVLAALGMISGGAAIASGTGAFTSVEADRDVAVQVANDSSAFLALNAIGPNAPYMSTSNGQLGIDLTGSNTSGISGGQGVNTSAVTVFEDMFEVQNQGTQDVEVEITPLTFVETDSGNTLIVLIVPETGFPSVTVSPGDGETYSLVVDVFPSGTSPNLELDDTMTVTGEAP</sequence>
<dbReference type="EMBL" id="FOPZ01000006">
    <property type="protein sequence ID" value="SFH50597.1"/>
    <property type="molecule type" value="Genomic_DNA"/>
</dbReference>
<evidence type="ECO:0000313" key="2">
    <source>
        <dbReference type="Proteomes" id="UP000323537"/>
    </source>
</evidence>
<proteinExistence type="predicted"/>